<keyword evidence="3" id="KW-1185">Reference proteome</keyword>
<dbReference type="Proteomes" id="UP000277580">
    <property type="component" value="Unassembled WGS sequence"/>
</dbReference>
<evidence type="ECO:0000256" key="1">
    <source>
        <dbReference type="SAM" id="MobiDB-lite"/>
    </source>
</evidence>
<feature type="non-terminal residue" evidence="2">
    <location>
        <position position="72"/>
    </location>
</feature>
<proteinExistence type="predicted"/>
<protein>
    <submittedName>
        <fullName evidence="2">Uncharacterized protein</fullName>
    </submittedName>
</protein>
<name>A0A3N4KYZ3_9PEZI</name>
<evidence type="ECO:0000313" key="3">
    <source>
        <dbReference type="Proteomes" id="UP000277580"/>
    </source>
</evidence>
<dbReference type="InParanoid" id="A0A3N4KYZ3"/>
<accession>A0A3N4KYZ3</accession>
<feature type="compositionally biased region" description="Polar residues" evidence="1">
    <location>
        <begin position="63"/>
        <end position="72"/>
    </location>
</feature>
<sequence length="72" mass="7520">MSEPVLRRSGRNSAKKIVPLPPSPASECKKRASTEPKNSTAKKIKTATESTAKAALTKPVEVASSSRATASP</sequence>
<evidence type="ECO:0000313" key="2">
    <source>
        <dbReference type="EMBL" id="RPB14472.1"/>
    </source>
</evidence>
<dbReference type="EMBL" id="ML119117">
    <property type="protein sequence ID" value="RPB14472.1"/>
    <property type="molecule type" value="Genomic_DNA"/>
</dbReference>
<dbReference type="AlphaFoldDB" id="A0A3N4KYZ3"/>
<organism evidence="2 3">
    <name type="scientific">Morchella conica CCBAS932</name>
    <dbReference type="NCBI Taxonomy" id="1392247"/>
    <lineage>
        <taxon>Eukaryota</taxon>
        <taxon>Fungi</taxon>
        <taxon>Dikarya</taxon>
        <taxon>Ascomycota</taxon>
        <taxon>Pezizomycotina</taxon>
        <taxon>Pezizomycetes</taxon>
        <taxon>Pezizales</taxon>
        <taxon>Morchellaceae</taxon>
        <taxon>Morchella</taxon>
    </lineage>
</organism>
<reference evidence="2 3" key="1">
    <citation type="journal article" date="2018" name="Nat. Ecol. Evol.">
        <title>Pezizomycetes genomes reveal the molecular basis of ectomycorrhizal truffle lifestyle.</title>
        <authorList>
            <person name="Murat C."/>
            <person name="Payen T."/>
            <person name="Noel B."/>
            <person name="Kuo A."/>
            <person name="Morin E."/>
            <person name="Chen J."/>
            <person name="Kohler A."/>
            <person name="Krizsan K."/>
            <person name="Balestrini R."/>
            <person name="Da Silva C."/>
            <person name="Montanini B."/>
            <person name="Hainaut M."/>
            <person name="Levati E."/>
            <person name="Barry K.W."/>
            <person name="Belfiori B."/>
            <person name="Cichocki N."/>
            <person name="Clum A."/>
            <person name="Dockter R.B."/>
            <person name="Fauchery L."/>
            <person name="Guy J."/>
            <person name="Iotti M."/>
            <person name="Le Tacon F."/>
            <person name="Lindquist E.A."/>
            <person name="Lipzen A."/>
            <person name="Malagnac F."/>
            <person name="Mello A."/>
            <person name="Molinier V."/>
            <person name="Miyauchi S."/>
            <person name="Poulain J."/>
            <person name="Riccioni C."/>
            <person name="Rubini A."/>
            <person name="Sitrit Y."/>
            <person name="Splivallo R."/>
            <person name="Traeger S."/>
            <person name="Wang M."/>
            <person name="Zifcakova L."/>
            <person name="Wipf D."/>
            <person name="Zambonelli A."/>
            <person name="Paolocci F."/>
            <person name="Nowrousian M."/>
            <person name="Ottonello S."/>
            <person name="Baldrian P."/>
            <person name="Spatafora J.W."/>
            <person name="Henrissat B."/>
            <person name="Nagy L.G."/>
            <person name="Aury J.M."/>
            <person name="Wincker P."/>
            <person name="Grigoriev I.V."/>
            <person name="Bonfante P."/>
            <person name="Martin F.M."/>
        </authorList>
    </citation>
    <scope>NUCLEOTIDE SEQUENCE [LARGE SCALE GENOMIC DNA]</scope>
    <source>
        <strain evidence="2 3">CCBAS932</strain>
    </source>
</reference>
<gene>
    <name evidence="2" type="ORF">P167DRAFT_533887</name>
</gene>
<feature type="region of interest" description="Disordered" evidence="1">
    <location>
        <begin position="1"/>
        <end position="72"/>
    </location>
</feature>